<comment type="caution">
    <text evidence="6">The sequence shown here is derived from an EMBL/GenBank/DDBJ whole genome shotgun (WGS) entry which is preliminary data.</text>
</comment>
<dbReference type="InterPro" id="IPR037027">
    <property type="entry name" value="YqgF/RNaseH-like_dom_sf"/>
</dbReference>
<protein>
    <recommendedName>
        <fullName evidence="5">YqgF/RNase H-like domain-containing protein</fullName>
    </recommendedName>
</protein>
<dbReference type="CDD" id="cd16964">
    <property type="entry name" value="YqgF"/>
    <property type="match status" value="1"/>
</dbReference>
<evidence type="ECO:0000256" key="4">
    <source>
        <dbReference type="ARBA" id="ARBA00022801"/>
    </source>
</evidence>
<gene>
    <name evidence="6" type="ORF">A3A48_02960</name>
</gene>
<dbReference type="NCBIfam" id="TIGR00250">
    <property type="entry name" value="RNAse_H_YqgF"/>
    <property type="match status" value="1"/>
</dbReference>
<dbReference type="GO" id="GO:0016787">
    <property type="term" value="F:hydrolase activity"/>
    <property type="evidence" value="ECO:0007669"/>
    <property type="project" value="UniProtKB-KW"/>
</dbReference>
<keyword evidence="2" id="KW-0690">Ribosome biogenesis</keyword>
<reference evidence="6 7" key="1">
    <citation type="journal article" date="2016" name="Nat. Commun.">
        <title>Thousands of microbial genomes shed light on interconnected biogeochemical processes in an aquifer system.</title>
        <authorList>
            <person name="Anantharaman K."/>
            <person name="Brown C.T."/>
            <person name="Hug L.A."/>
            <person name="Sharon I."/>
            <person name="Castelle C.J."/>
            <person name="Probst A.J."/>
            <person name="Thomas B.C."/>
            <person name="Singh A."/>
            <person name="Wilkins M.J."/>
            <person name="Karaoz U."/>
            <person name="Brodie E.L."/>
            <person name="Williams K.H."/>
            <person name="Hubbard S.S."/>
            <person name="Banfield J.F."/>
        </authorList>
    </citation>
    <scope>NUCLEOTIDE SEQUENCE [LARGE SCALE GENOMIC DNA]</scope>
</reference>
<sequence length="127" mass="14293">MILGIDLGQRKTGLAISQGKFATPYKTLSHLSLNGAIFKIVEICDDQMITKVIVGYVEGKIKSYFTRFAKELKKHRPNLDVILWDETLTSQQARSSMIELGISSKKRKAHEHQKAACIILQSFLDSL</sequence>
<evidence type="ECO:0000256" key="1">
    <source>
        <dbReference type="ARBA" id="ARBA00022490"/>
    </source>
</evidence>
<dbReference type="STRING" id="1797724.A3A48_02960"/>
<dbReference type="GO" id="GO:0000967">
    <property type="term" value="P:rRNA 5'-end processing"/>
    <property type="evidence" value="ECO:0007669"/>
    <property type="project" value="TreeGrafter"/>
</dbReference>
<feature type="domain" description="YqgF/RNase H-like" evidence="5">
    <location>
        <begin position="1"/>
        <end position="93"/>
    </location>
</feature>
<dbReference type="PANTHER" id="PTHR33317">
    <property type="entry name" value="POLYNUCLEOTIDYL TRANSFERASE, RIBONUCLEASE H-LIKE SUPERFAMILY PROTEIN"/>
    <property type="match status" value="1"/>
</dbReference>
<dbReference type="SUPFAM" id="SSF53098">
    <property type="entry name" value="Ribonuclease H-like"/>
    <property type="match status" value="1"/>
</dbReference>
<name>A0A1F5GRU9_9BACT</name>
<dbReference type="PANTHER" id="PTHR33317:SF4">
    <property type="entry name" value="POLYNUCLEOTIDYL TRANSFERASE, RIBONUCLEASE H-LIKE SUPERFAMILY PROTEIN"/>
    <property type="match status" value="1"/>
</dbReference>
<organism evidence="6 7">
    <name type="scientific">Candidatus Curtissbacteria bacterium RIFCSPLOWO2_01_FULL_37_9</name>
    <dbReference type="NCBI Taxonomy" id="1797724"/>
    <lineage>
        <taxon>Bacteria</taxon>
        <taxon>Candidatus Curtissiibacteriota</taxon>
    </lineage>
</organism>
<proteinExistence type="predicted"/>
<evidence type="ECO:0000256" key="2">
    <source>
        <dbReference type="ARBA" id="ARBA00022517"/>
    </source>
</evidence>
<evidence type="ECO:0000313" key="7">
    <source>
        <dbReference type="Proteomes" id="UP000178336"/>
    </source>
</evidence>
<dbReference type="InterPro" id="IPR012337">
    <property type="entry name" value="RNaseH-like_sf"/>
</dbReference>
<keyword evidence="4" id="KW-0378">Hydrolase</keyword>
<dbReference type="EMBL" id="MFBN01000044">
    <property type="protein sequence ID" value="OGD94610.1"/>
    <property type="molecule type" value="Genomic_DNA"/>
</dbReference>
<dbReference type="GO" id="GO:0004518">
    <property type="term" value="F:nuclease activity"/>
    <property type="evidence" value="ECO:0007669"/>
    <property type="project" value="UniProtKB-KW"/>
</dbReference>
<evidence type="ECO:0000313" key="6">
    <source>
        <dbReference type="EMBL" id="OGD94610.1"/>
    </source>
</evidence>
<evidence type="ECO:0000256" key="3">
    <source>
        <dbReference type="ARBA" id="ARBA00022722"/>
    </source>
</evidence>
<dbReference type="Gene3D" id="3.30.420.140">
    <property type="entry name" value="YqgF/RNase H-like domain"/>
    <property type="match status" value="1"/>
</dbReference>
<dbReference type="InterPro" id="IPR005227">
    <property type="entry name" value="YqgF"/>
</dbReference>
<dbReference type="AlphaFoldDB" id="A0A1F5GRU9"/>
<dbReference type="Pfam" id="PF03652">
    <property type="entry name" value="RuvX"/>
    <property type="match status" value="1"/>
</dbReference>
<dbReference type="SMART" id="SM00732">
    <property type="entry name" value="YqgFc"/>
    <property type="match status" value="1"/>
</dbReference>
<accession>A0A1F5GRU9</accession>
<keyword evidence="1" id="KW-0963">Cytoplasm</keyword>
<keyword evidence="3" id="KW-0540">Nuclease</keyword>
<dbReference type="InterPro" id="IPR006641">
    <property type="entry name" value="YqgF/RNaseH-like_dom"/>
</dbReference>
<evidence type="ECO:0000259" key="5">
    <source>
        <dbReference type="SMART" id="SM00732"/>
    </source>
</evidence>
<dbReference type="Proteomes" id="UP000178336">
    <property type="component" value="Unassembled WGS sequence"/>
</dbReference>